<proteinExistence type="predicted"/>
<dbReference type="VEuPathDB" id="PlasmoDB:PCOAH_00019320"/>
<feature type="compositionally biased region" description="Low complexity" evidence="1">
    <location>
        <begin position="336"/>
        <end position="347"/>
    </location>
</feature>
<organism evidence="2 3">
    <name type="scientific">Plasmodium coatneyi</name>
    <dbReference type="NCBI Taxonomy" id="208452"/>
    <lineage>
        <taxon>Eukaryota</taxon>
        <taxon>Sar</taxon>
        <taxon>Alveolata</taxon>
        <taxon>Apicomplexa</taxon>
        <taxon>Aconoidasida</taxon>
        <taxon>Haemosporida</taxon>
        <taxon>Plasmodiidae</taxon>
        <taxon>Plasmodium</taxon>
    </lineage>
</organism>
<protein>
    <submittedName>
        <fullName evidence="2">KIR-like CYIR protein</fullName>
    </submittedName>
</protein>
<gene>
    <name evidence="2" type="ORF">PCOAH_00019320</name>
</gene>
<accession>A0A1B1DWZ8</accession>
<dbReference type="EMBL" id="CP016245">
    <property type="protein sequence ID" value="ANQ07313.1"/>
    <property type="molecule type" value="Genomic_DNA"/>
</dbReference>
<keyword evidence="3" id="KW-1185">Reference proteome</keyword>
<dbReference type="Pfam" id="PF05795">
    <property type="entry name" value="Plasmodium_Vir"/>
    <property type="match status" value="1"/>
</dbReference>
<sequence length="356" mass="39989">MVLQDEQKVSELPSRKMYKKFEDDTGHTECDATQQIASTWASYPYISPHEDKIKHGLCYVSQMKVKNELYLKPCTFLFYWIVDIITNGEPPNSDFPGVTTQVHKLLQQFNSEWECKNIYQGISKDLFENSKILFDFLQDNRAIQTALSKSNYNCSEGYKDYRQKLEGAYNNMSSTCPIDSEDQCCKDFNGMNKNLVQVGISNFICSEVSKPESGHVQVQTSHDIHSAPKIGGNSNPTTIISSILATTVGLPASIAFFLYKYNLLPSWLHNKLGGGNRRGRRGRSTGPNFDDDTLTTTDSSTIGGSTTTDDYYSTSDSTDTSTIYNGPSNRRRTGRTGRTNTVPNRRTNILCARRKG</sequence>
<dbReference type="OrthoDB" id="380569at2759"/>
<evidence type="ECO:0000313" key="2">
    <source>
        <dbReference type="EMBL" id="ANQ07313.1"/>
    </source>
</evidence>
<feature type="compositionally biased region" description="Low complexity" evidence="1">
    <location>
        <begin position="294"/>
        <end position="328"/>
    </location>
</feature>
<dbReference type="InterPro" id="IPR008780">
    <property type="entry name" value="Plasmodium_Vir"/>
</dbReference>
<reference evidence="3" key="1">
    <citation type="submission" date="2016-06" db="EMBL/GenBank/DDBJ databases">
        <title>First high quality genome sequence of Plasmodium coatneyi using continuous long reads from single molecule, real-time sequencing.</title>
        <authorList>
            <person name="Chien J.-T."/>
            <person name="Pakala S.B."/>
            <person name="Geraldo J.A."/>
            <person name="Lapp S.A."/>
            <person name="Barnwell J.W."/>
            <person name="Kissinger J.C."/>
            <person name="Galinski M.R."/>
            <person name="Humphrey J.C."/>
        </authorList>
    </citation>
    <scope>NUCLEOTIDE SEQUENCE [LARGE SCALE GENOMIC DNA]</scope>
    <source>
        <strain evidence="3">Hackeri</strain>
    </source>
</reference>
<dbReference type="AlphaFoldDB" id="A0A1B1DWZ8"/>
<name>A0A1B1DWZ8_9APIC</name>
<dbReference type="Proteomes" id="UP000092716">
    <property type="component" value="Chromosome 7"/>
</dbReference>
<evidence type="ECO:0000313" key="3">
    <source>
        <dbReference type="Proteomes" id="UP000092716"/>
    </source>
</evidence>
<evidence type="ECO:0000256" key="1">
    <source>
        <dbReference type="SAM" id="MobiDB-lite"/>
    </source>
</evidence>
<dbReference type="KEGG" id="pcot:PCOAH_00019320"/>
<feature type="region of interest" description="Disordered" evidence="1">
    <location>
        <begin position="272"/>
        <end position="347"/>
    </location>
</feature>
<dbReference type="RefSeq" id="XP_019914008.1">
    <property type="nucleotide sequence ID" value="XM_020058741.1"/>
</dbReference>
<dbReference type="GeneID" id="30908658"/>